<dbReference type="InterPro" id="IPR008042">
    <property type="entry name" value="Retrotrans_Pao"/>
</dbReference>
<dbReference type="EMBL" id="UYJE01002204">
    <property type="protein sequence ID" value="VDI08597.1"/>
    <property type="molecule type" value="Genomic_DNA"/>
</dbReference>
<dbReference type="AlphaFoldDB" id="A0A8B6CTH0"/>
<dbReference type="Pfam" id="PF05380">
    <property type="entry name" value="Peptidase_A17"/>
    <property type="match status" value="1"/>
</dbReference>
<comment type="caution">
    <text evidence="1">The sequence shown here is derived from an EMBL/GenBank/DDBJ whole genome shotgun (WGS) entry which is preliminary data.</text>
</comment>
<reference evidence="1" key="1">
    <citation type="submission" date="2018-11" db="EMBL/GenBank/DDBJ databases">
        <authorList>
            <person name="Alioto T."/>
            <person name="Alioto T."/>
        </authorList>
    </citation>
    <scope>NUCLEOTIDE SEQUENCE</scope>
</reference>
<sequence length="370" mass="42580">MLSTLSAVYDPLGIISPIILVGKQLLQDLCKDQTDWDTPLPEDIQNKWERWKQDLIDLELLKINRCFKPVDFGEVKFIEFHHFSDASSNGYGQCSYVRLFNFKQQVHCALVIGKSRVVPLKPITIPRLELTAAVISVKISAILRDELEYSDKNVTEYFWTDSNVVLGYIANDSRRFHVFVANRVQQIRDNTEPFQWNYVSSAENPADIASRGATPIKLRESKWFTGPDFLWNAEHVVRKELSDTYKPLLNDPEVRKVKVMSTSTCLPPPASILERLEYFSDWNRAKHATALCLNLRNALLAKRPKGTCLSVNVEDMRQAELEIVKRVQDTFFKEELLILRSFDSEGPFEANDSVKVRNNTMKKKSSLYKT</sequence>
<gene>
    <name evidence="1" type="ORF">MGAL_10B011311</name>
</gene>
<dbReference type="Proteomes" id="UP000596742">
    <property type="component" value="Unassembled WGS sequence"/>
</dbReference>
<protein>
    <submittedName>
        <fullName evidence="1">Uncharacterized protein</fullName>
    </submittedName>
</protein>
<organism evidence="1 2">
    <name type="scientific">Mytilus galloprovincialis</name>
    <name type="common">Mediterranean mussel</name>
    <dbReference type="NCBI Taxonomy" id="29158"/>
    <lineage>
        <taxon>Eukaryota</taxon>
        <taxon>Metazoa</taxon>
        <taxon>Spiralia</taxon>
        <taxon>Lophotrochozoa</taxon>
        <taxon>Mollusca</taxon>
        <taxon>Bivalvia</taxon>
        <taxon>Autobranchia</taxon>
        <taxon>Pteriomorphia</taxon>
        <taxon>Mytilida</taxon>
        <taxon>Mytiloidea</taxon>
        <taxon>Mytilidae</taxon>
        <taxon>Mytilinae</taxon>
        <taxon>Mytilus</taxon>
    </lineage>
</organism>
<evidence type="ECO:0000313" key="2">
    <source>
        <dbReference type="Proteomes" id="UP000596742"/>
    </source>
</evidence>
<name>A0A8B6CTH0_MYTGA</name>
<dbReference type="PANTHER" id="PTHR47331">
    <property type="entry name" value="PHD-TYPE DOMAIN-CONTAINING PROTEIN"/>
    <property type="match status" value="1"/>
</dbReference>
<proteinExistence type="predicted"/>
<evidence type="ECO:0000313" key="1">
    <source>
        <dbReference type="EMBL" id="VDI08597.1"/>
    </source>
</evidence>
<dbReference type="PANTHER" id="PTHR47331:SF5">
    <property type="entry name" value="RIBONUCLEASE H"/>
    <property type="match status" value="1"/>
</dbReference>
<dbReference type="OrthoDB" id="10067762at2759"/>
<keyword evidence="2" id="KW-1185">Reference proteome</keyword>
<accession>A0A8B6CTH0</accession>